<sequence>MNPIILKKDGKLAEITLNRPEVHNMFSMATLTRGFAEKVVTMLEKRRRNSTEIKFLCRHAF</sequence>
<reference evidence="1 2" key="1">
    <citation type="submission" date="2013-07" db="EMBL/GenBank/DDBJ databases">
        <title>Genome of Archaeoglobus fulgidus.</title>
        <authorList>
            <person name="Fiebig A."/>
            <person name="Birkeland N.-K."/>
        </authorList>
    </citation>
    <scope>NUCLEOTIDE SEQUENCE [LARGE SCALE GENOMIC DNA]</scope>
    <source>
        <strain evidence="1 2">DSM 8774</strain>
    </source>
</reference>
<dbReference type="EMBL" id="CP006577">
    <property type="protein sequence ID" value="AIG98763.1"/>
    <property type="molecule type" value="Genomic_DNA"/>
</dbReference>
<dbReference type="AlphaFoldDB" id="A0A075WMI9"/>
<gene>
    <name evidence="1" type="ORF">AFULGI_00020130</name>
</gene>
<evidence type="ECO:0000313" key="2">
    <source>
        <dbReference type="Proteomes" id="UP000028501"/>
    </source>
</evidence>
<dbReference type="HOGENOM" id="CLU_2911285_0_0_2"/>
<accession>A0A075WMI9</accession>
<evidence type="ECO:0000313" key="1">
    <source>
        <dbReference type="EMBL" id="AIG98763.1"/>
    </source>
</evidence>
<protein>
    <submittedName>
        <fullName evidence="1">Uncharacterized protein</fullName>
    </submittedName>
</protein>
<dbReference type="SUPFAM" id="SSF52096">
    <property type="entry name" value="ClpP/crotonase"/>
    <property type="match status" value="1"/>
</dbReference>
<name>A0A075WMI9_ARCFL</name>
<organism evidence="1 2">
    <name type="scientific">Archaeoglobus fulgidus DSM 8774</name>
    <dbReference type="NCBI Taxonomy" id="1344584"/>
    <lineage>
        <taxon>Archaea</taxon>
        <taxon>Methanobacteriati</taxon>
        <taxon>Methanobacteriota</taxon>
        <taxon>Archaeoglobi</taxon>
        <taxon>Archaeoglobales</taxon>
        <taxon>Archaeoglobaceae</taxon>
        <taxon>Archaeoglobus</taxon>
    </lineage>
</organism>
<dbReference type="InterPro" id="IPR029045">
    <property type="entry name" value="ClpP/crotonase-like_dom_sf"/>
</dbReference>
<dbReference type="SMR" id="A0A075WMI9"/>
<dbReference type="Proteomes" id="UP000028501">
    <property type="component" value="Chromosome"/>
</dbReference>
<proteinExistence type="predicted"/>
<dbReference type="KEGG" id="afg:AFULGI_00020130"/>